<dbReference type="EMBL" id="BOOR01000027">
    <property type="protein sequence ID" value="GII55512.1"/>
    <property type="molecule type" value="Genomic_DNA"/>
</dbReference>
<feature type="domain" description="DUF4334" evidence="1">
    <location>
        <begin position="4"/>
        <end position="49"/>
    </location>
</feature>
<evidence type="ECO:0000259" key="1">
    <source>
        <dbReference type="Pfam" id="PF14232"/>
    </source>
</evidence>
<protein>
    <recommendedName>
        <fullName evidence="1">DUF4334 domain-containing protein</fullName>
    </recommendedName>
</protein>
<accession>A0A8J3V4R9</accession>
<dbReference type="Pfam" id="PF14232">
    <property type="entry name" value="DUF4334"/>
    <property type="match status" value="1"/>
</dbReference>
<dbReference type="RefSeq" id="WP_203945714.1">
    <property type="nucleotide sequence ID" value="NZ_BOOR01000027.1"/>
</dbReference>
<dbReference type="Gene3D" id="2.40.128.580">
    <property type="entry name" value="GXWXG domain"/>
    <property type="match status" value="1"/>
</dbReference>
<name>A0A8J3V4R9_9ACTN</name>
<evidence type="ECO:0000313" key="2">
    <source>
        <dbReference type="EMBL" id="GII55512.1"/>
    </source>
</evidence>
<dbReference type="Proteomes" id="UP000605992">
    <property type="component" value="Unassembled WGS sequence"/>
</dbReference>
<dbReference type="InterPro" id="IPR025568">
    <property type="entry name" value="DUF4334"/>
</dbReference>
<sequence>MLESTTTMIYDGQPIFDHFKKVDDNTLIGVLNGKDVPEEGPFFYFILDRA</sequence>
<evidence type="ECO:0000313" key="3">
    <source>
        <dbReference type="Proteomes" id="UP000605992"/>
    </source>
</evidence>
<reference evidence="2" key="1">
    <citation type="submission" date="2021-01" db="EMBL/GenBank/DDBJ databases">
        <title>Whole genome shotgun sequence of Planotetraspora thailandica NBRC 104271.</title>
        <authorList>
            <person name="Komaki H."/>
            <person name="Tamura T."/>
        </authorList>
    </citation>
    <scope>NUCLEOTIDE SEQUENCE</scope>
    <source>
        <strain evidence="2">NBRC 104271</strain>
    </source>
</reference>
<comment type="caution">
    <text evidence="2">The sequence shown here is derived from an EMBL/GenBank/DDBJ whole genome shotgun (WGS) entry which is preliminary data.</text>
</comment>
<organism evidence="2 3">
    <name type="scientific">Planotetraspora thailandica</name>
    <dbReference type="NCBI Taxonomy" id="487172"/>
    <lineage>
        <taxon>Bacteria</taxon>
        <taxon>Bacillati</taxon>
        <taxon>Actinomycetota</taxon>
        <taxon>Actinomycetes</taxon>
        <taxon>Streptosporangiales</taxon>
        <taxon>Streptosporangiaceae</taxon>
        <taxon>Planotetraspora</taxon>
    </lineage>
</organism>
<gene>
    <name evidence="2" type="ORF">Pth03_39010</name>
</gene>
<proteinExistence type="predicted"/>
<keyword evidence="3" id="KW-1185">Reference proteome</keyword>
<dbReference type="AlphaFoldDB" id="A0A8J3V4R9"/>